<reference evidence="2 3" key="1">
    <citation type="submission" date="2019-02" db="EMBL/GenBank/DDBJ databases">
        <title>Paracoccus subflavus sp. nov., isolated from marine sediment of the Pacific Ocean.</title>
        <authorList>
            <person name="Zhang G."/>
        </authorList>
    </citation>
    <scope>NUCLEOTIDE SEQUENCE [LARGE SCALE GENOMIC DNA]</scope>
    <source>
        <strain evidence="2 3">GY0581</strain>
    </source>
</reference>
<protein>
    <submittedName>
        <fullName evidence="2">Uncharacterized protein</fullName>
    </submittedName>
</protein>
<dbReference type="RefSeq" id="WP_130991285.1">
    <property type="nucleotide sequence ID" value="NZ_SISK01000007.1"/>
</dbReference>
<dbReference type="EMBL" id="SISK01000007">
    <property type="protein sequence ID" value="TBN39451.1"/>
    <property type="molecule type" value="Genomic_DNA"/>
</dbReference>
<accession>A0A4Q9G208</accession>
<keyword evidence="1" id="KW-1133">Transmembrane helix</keyword>
<name>A0A4Q9G208_9RHOB</name>
<keyword evidence="1" id="KW-0812">Transmembrane</keyword>
<feature type="transmembrane region" description="Helical" evidence="1">
    <location>
        <begin position="36"/>
        <end position="56"/>
    </location>
</feature>
<sequence>MSLRGSGYAALIAAAAAGAVLPPALLIGDPSRMLVTFLGLVSASILPAVSLVIGSLSSSGRSVMRIDALAQELMDAIRTLFAILGLVAIVVALLMLIAILPKVGWQLPYSAVEIPDAARRALQSLALLFAVAATCKAMAIPRILVRVLMIRKDIAIHEARKALAETSPSEADIRQMFATREGFGKTVPLDSVRR</sequence>
<evidence type="ECO:0000256" key="1">
    <source>
        <dbReference type="SAM" id="Phobius"/>
    </source>
</evidence>
<comment type="caution">
    <text evidence="2">The sequence shown here is derived from an EMBL/GenBank/DDBJ whole genome shotgun (WGS) entry which is preliminary data.</text>
</comment>
<dbReference type="AlphaFoldDB" id="A0A4Q9G208"/>
<organism evidence="2 3">
    <name type="scientific">Paracoccus subflavus</name>
    <dbReference type="NCBI Taxonomy" id="2528244"/>
    <lineage>
        <taxon>Bacteria</taxon>
        <taxon>Pseudomonadati</taxon>
        <taxon>Pseudomonadota</taxon>
        <taxon>Alphaproteobacteria</taxon>
        <taxon>Rhodobacterales</taxon>
        <taxon>Paracoccaceae</taxon>
        <taxon>Paracoccus</taxon>
    </lineage>
</organism>
<feature type="transmembrane region" description="Helical" evidence="1">
    <location>
        <begin position="77"/>
        <end position="101"/>
    </location>
</feature>
<evidence type="ECO:0000313" key="2">
    <source>
        <dbReference type="EMBL" id="TBN39451.1"/>
    </source>
</evidence>
<keyword evidence="3" id="KW-1185">Reference proteome</keyword>
<keyword evidence="1" id="KW-0472">Membrane</keyword>
<dbReference type="OrthoDB" id="7775694at2"/>
<evidence type="ECO:0000313" key="3">
    <source>
        <dbReference type="Proteomes" id="UP000293520"/>
    </source>
</evidence>
<gene>
    <name evidence="2" type="ORF">EYE42_10515</name>
</gene>
<proteinExistence type="predicted"/>
<dbReference type="Proteomes" id="UP000293520">
    <property type="component" value="Unassembled WGS sequence"/>
</dbReference>
<feature type="transmembrane region" description="Helical" evidence="1">
    <location>
        <begin position="121"/>
        <end position="145"/>
    </location>
</feature>